<accession>A0A4Y2C449</accession>
<evidence type="ECO:0000313" key="2">
    <source>
        <dbReference type="Proteomes" id="UP000499080"/>
    </source>
</evidence>
<dbReference type="AlphaFoldDB" id="A0A4Y2C449"/>
<reference evidence="1 2" key="1">
    <citation type="journal article" date="2019" name="Sci. Rep.">
        <title>Orb-weaving spider Araneus ventricosus genome elucidates the spidroin gene catalogue.</title>
        <authorList>
            <person name="Kono N."/>
            <person name="Nakamura H."/>
            <person name="Ohtoshi R."/>
            <person name="Moran D.A.P."/>
            <person name="Shinohara A."/>
            <person name="Yoshida Y."/>
            <person name="Fujiwara M."/>
            <person name="Mori M."/>
            <person name="Tomita M."/>
            <person name="Arakawa K."/>
        </authorList>
    </citation>
    <scope>NUCLEOTIDE SEQUENCE [LARGE SCALE GENOMIC DNA]</scope>
</reference>
<dbReference type="Proteomes" id="UP000499080">
    <property type="component" value="Unassembled WGS sequence"/>
</dbReference>
<gene>
    <name evidence="1" type="ORF">AVEN_235844_1</name>
</gene>
<name>A0A4Y2C449_ARAVE</name>
<evidence type="ECO:0000313" key="1">
    <source>
        <dbReference type="EMBL" id="GBL99172.1"/>
    </source>
</evidence>
<organism evidence="1 2">
    <name type="scientific">Araneus ventricosus</name>
    <name type="common">Orbweaver spider</name>
    <name type="synonym">Epeira ventricosa</name>
    <dbReference type="NCBI Taxonomy" id="182803"/>
    <lineage>
        <taxon>Eukaryota</taxon>
        <taxon>Metazoa</taxon>
        <taxon>Ecdysozoa</taxon>
        <taxon>Arthropoda</taxon>
        <taxon>Chelicerata</taxon>
        <taxon>Arachnida</taxon>
        <taxon>Araneae</taxon>
        <taxon>Araneomorphae</taxon>
        <taxon>Entelegynae</taxon>
        <taxon>Araneoidea</taxon>
        <taxon>Araneidae</taxon>
        <taxon>Araneus</taxon>
    </lineage>
</organism>
<protein>
    <submittedName>
        <fullName evidence="1">Uncharacterized protein</fullName>
    </submittedName>
</protein>
<dbReference type="EMBL" id="BGPR01085385">
    <property type="protein sequence ID" value="GBL99172.1"/>
    <property type="molecule type" value="Genomic_DNA"/>
</dbReference>
<keyword evidence="2" id="KW-1185">Reference proteome</keyword>
<proteinExistence type="predicted"/>
<comment type="caution">
    <text evidence="1">The sequence shown here is derived from an EMBL/GenBank/DDBJ whole genome shotgun (WGS) entry which is preliminary data.</text>
</comment>
<sequence>MTTFLQQGRFSTLPADCKMTTFLQGKQIFHLPVDKRQRSLARQIFHLPKRIFFHQVRFSNSARDVKKTTTFLQASTFLHLASISCIIHLDNLRFDCTIGLEKTTNNILKLKSHRKYGSDHRNEAGNTR</sequence>